<organism evidence="7 8">
    <name type="scientific">Amycolatopsis silviterrae</name>
    <dbReference type="NCBI Taxonomy" id="1656914"/>
    <lineage>
        <taxon>Bacteria</taxon>
        <taxon>Bacillati</taxon>
        <taxon>Actinomycetota</taxon>
        <taxon>Actinomycetes</taxon>
        <taxon>Pseudonocardiales</taxon>
        <taxon>Pseudonocardiaceae</taxon>
        <taxon>Amycolatopsis</taxon>
    </lineage>
</organism>
<dbReference type="EMBL" id="JBHUKS010000006">
    <property type="protein sequence ID" value="MFD2467709.1"/>
    <property type="molecule type" value="Genomic_DNA"/>
</dbReference>
<evidence type="ECO:0000256" key="3">
    <source>
        <dbReference type="ARBA" id="ARBA00022630"/>
    </source>
</evidence>
<dbReference type="PROSITE" id="PS00018">
    <property type="entry name" value="EF_HAND_1"/>
    <property type="match status" value="1"/>
</dbReference>
<keyword evidence="5" id="KW-0560">Oxidoreductase</keyword>
<comment type="caution">
    <text evidence="7">The sequence shown here is derived from an EMBL/GenBank/DDBJ whole genome shotgun (WGS) entry which is preliminary data.</text>
</comment>
<name>A0ABW5H4E5_9PSEU</name>
<keyword evidence="3" id="KW-0285">Flavoprotein</keyword>
<dbReference type="PROSITE" id="PS00862">
    <property type="entry name" value="OX2_COVAL_FAD"/>
    <property type="match status" value="1"/>
</dbReference>
<dbReference type="PANTHER" id="PTHR42973">
    <property type="entry name" value="BINDING OXIDOREDUCTASE, PUTATIVE (AFU_ORTHOLOGUE AFUA_1G17690)-RELATED"/>
    <property type="match status" value="1"/>
</dbReference>
<evidence type="ECO:0000256" key="2">
    <source>
        <dbReference type="ARBA" id="ARBA00005466"/>
    </source>
</evidence>
<dbReference type="Pfam" id="PF01565">
    <property type="entry name" value="FAD_binding_4"/>
    <property type="match status" value="1"/>
</dbReference>
<evidence type="ECO:0000313" key="7">
    <source>
        <dbReference type="EMBL" id="MFD2467709.1"/>
    </source>
</evidence>
<dbReference type="Gene3D" id="3.30.465.10">
    <property type="match status" value="1"/>
</dbReference>
<accession>A0ABW5H4E5</accession>
<dbReference type="Gene3D" id="3.30.43.10">
    <property type="entry name" value="Uridine Diphospho-n-acetylenolpyruvylglucosamine Reductase, domain 2"/>
    <property type="match status" value="1"/>
</dbReference>
<dbReference type="InterPro" id="IPR016169">
    <property type="entry name" value="FAD-bd_PCMH_sub2"/>
</dbReference>
<evidence type="ECO:0000256" key="1">
    <source>
        <dbReference type="ARBA" id="ARBA00001974"/>
    </source>
</evidence>
<dbReference type="PROSITE" id="PS51387">
    <property type="entry name" value="FAD_PCMH"/>
    <property type="match status" value="1"/>
</dbReference>
<keyword evidence="8" id="KW-1185">Reference proteome</keyword>
<dbReference type="InterPro" id="IPR016167">
    <property type="entry name" value="FAD-bd_PCMH_sub1"/>
</dbReference>
<evidence type="ECO:0000259" key="6">
    <source>
        <dbReference type="PROSITE" id="PS51387"/>
    </source>
</evidence>
<comment type="cofactor">
    <cofactor evidence="1">
        <name>FAD</name>
        <dbReference type="ChEBI" id="CHEBI:57692"/>
    </cofactor>
</comment>
<dbReference type="SUPFAM" id="SSF56176">
    <property type="entry name" value="FAD-binding/transporter-associated domain-like"/>
    <property type="match status" value="1"/>
</dbReference>
<comment type="similarity">
    <text evidence="2">Belongs to the oxygen-dependent FAD-linked oxidoreductase family.</text>
</comment>
<gene>
    <name evidence="7" type="ORF">ACFSVL_09915</name>
</gene>
<dbReference type="InterPro" id="IPR036318">
    <property type="entry name" value="FAD-bd_PCMH-like_sf"/>
</dbReference>
<sequence length="462" mass="49329">MTDVSRSDRVDVAELRDGLRGPVHTPGEPGYDAARTVWNGAIDRRPQAVATVSGTADIVAALAFARQHDLRVSVRGGGHNVAGFGTCDDGLVIDLSALKGIRVDPAARTVRAQGGVLWGELDHETQAFGLATTGGLVSSTGIAGFTLGGGIGWLMRAHGVAADNLVSADVVLADGRPVAADEELLWGLRGGGGNFGVVTSLEYRLHPVGPIVYGGVIFYPVERAAELLRFYQEWTRGLPDDLTTMVIFLAAPPEPFVPPAMRGRQVVAVACCHTGTATEAADAFKPLREFAEPVADVVGPLPYTALQTMFDGSAPHGLNAYWKTHHLSDLTADAIDTVVERAAELAALSPFSAIHLHHLEGAVSRTPSVGGAFSHRNSRFVLNILGQWTEGDPDPHLAWVRDTWEAMRAHASGDPYLNFLGDEGSTRARAAYSAEVFARLTALKREYDPENVFRLNQNIPPL</sequence>
<dbReference type="InterPro" id="IPR006093">
    <property type="entry name" value="Oxy_OxRdtase_FAD_BS"/>
</dbReference>
<evidence type="ECO:0000256" key="5">
    <source>
        <dbReference type="ARBA" id="ARBA00023002"/>
    </source>
</evidence>
<proteinExistence type="inferred from homology"/>
<feature type="domain" description="FAD-binding PCMH-type" evidence="6">
    <location>
        <begin position="42"/>
        <end position="208"/>
    </location>
</feature>
<dbReference type="InterPro" id="IPR016166">
    <property type="entry name" value="FAD-bd_PCMH"/>
</dbReference>
<protein>
    <submittedName>
        <fullName evidence="7">FAD-binding oxidoreductase</fullName>
    </submittedName>
</protein>
<evidence type="ECO:0000313" key="8">
    <source>
        <dbReference type="Proteomes" id="UP001597483"/>
    </source>
</evidence>
<dbReference type="PANTHER" id="PTHR42973:SF39">
    <property type="entry name" value="FAD-BINDING PCMH-TYPE DOMAIN-CONTAINING PROTEIN"/>
    <property type="match status" value="1"/>
</dbReference>
<keyword evidence="4" id="KW-0274">FAD</keyword>
<dbReference type="Pfam" id="PF08031">
    <property type="entry name" value="BBE"/>
    <property type="match status" value="1"/>
</dbReference>
<dbReference type="InterPro" id="IPR050416">
    <property type="entry name" value="FAD-linked_Oxidoreductase"/>
</dbReference>
<dbReference type="Proteomes" id="UP001597483">
    <property type="component" value="Unassembled WGS sequence"/>
</dbReference>
<dbReference type="InterPro" id="IPR018247">
    <property type="entry name" value="EF_Hand_1_Ca_BS"/>
</dbReference>
<dbReference type="InterPro" id="IPR012951">
    <property type="entry name" value="BBE"/>
</dbReference>
<dbReference type="RefSeq" id="WP_378302677.1">
    <property type="nucleotide sequence ID" value="NZ_JBHUKS010000006.1"/>
</dbReference>
<dbReference type="InterPro" id="IPR006094">
    <property type="entry name" value="Oxid_FAD_bind_N"/>
</dbReference>
<dbReference type="Gene3D" id="3.40.462.20">
    <property type="match status" value="1"/>
</dbReference>
<evidence type="ECO:0000256" key="4">
    <source>
        <dbReference type="ARBA" id="ARBA00022827"/>
    </source>
</evidence>
<reference evidence="8" key="1">
    <citation type="journal article" date="2019" name="Int. J. Syst. Evol. Microbiol.">
        <title>The Global Catalogue of Microorganisms (GCM) 10K type strain sequencing project: providing services to taxonomists for standard genome sequencing and annotation.</title>
        <authorList>
            <consortium name="The Broad Institute Genomics Platform"/>
            <consortium name="The Broad Institute Genome Sequencing Center for Infectious Disease"/>
            <person name="Wu L."/>
            <person name="Ma J."/>
        </authorList>
    </citation>
    <scope>NUCLEOTIDE SEQUENCE [LARGE SCALE GENOMIC DNA]</scope>
    <source>
        <strain evidence="8">CGMCC 4.7641</strain>
    </source>
</reference>